<dbReference type="InterPro" id="IPR043990">
    <property type="entry name" value="AC_1"/>
</dbReference>
<dbReference type="RefSeq" id="WP_284340845.1">
    <property type="nucleotide sequence ID" value="NZ_BSNS01000011.1"/>
</dbReference>
<evidence type="ECO:0000313" key="5">
    <source>
        <dbReference type="Proteomes" id="UP001156691"/>
    </source>
</evidence>
<dbReference type="NCBIfam" id="TIGR02601">
    <property type="entry name" value="autotrns_rpt"/>
    <property type="match status" value="1"/>
</dbReference>
<keyword evidence="1" id="KW-0732">Signal</keyword>
<dbReference type="Proteomes" id="UP001156691">
    <property type="component" value="Unassembled WGS sequence"/>
</dbReference>
<dbReference type="InterPro" id="IPR030895">
    <property type="entry name" value="T5SS_PEPC_rpt"/>
</dbReference>
<dbReference type="InterPro" id="IPR006315">
    <property type="entry name" value="OM_autotransptr_brl_dom"/>
</dbReference>
<dbReference type="NCBIfam" id="TIGR01414">
    <property type="entry name" value="autotrans_barl"/>
    <property type="match status" value="1"/>
</dbReference>
<feature type="region of interest" description="Disordered" evidence="2">
    <location>
        <begin position="425"/>
        <end position="504"/>
    </location>
</feature>
<dbReference type="SUPFAM" id="SSF51126">
    <property type="entry name" value="Pectin lyase-like"/>
    <property type="match status" value="1"/>
</dbReference>
<dbReference type="EMBL" id="BSNS01000011">
    <property type="protein sequence ID" value="GLQ55436.1"/>
    <property type="molecule type" value="Genomic_DNA"/>
</dbReference>
<dbReference type="Gene3D" id="2.160.20.20">
    <property type="match status" value="1"/>
</dbReference>
<dbReference type="InterPro" id="IPR012332">
    <property type="entry name" value="Autotransporter_pectin_lyase_C"/>
</dbReference>
<dbReference type="NCBIfam" id="TIGR04393">
    <property type="entry name" value="rpt_T5SS_PEPC"/>
    <property type="match status" value="3"/>
</dbReference>
<organism evidence="4 5">
    <name type="scientific">Devosia nitrariae</name>
    <dbReference type="NCBI Taxonomy" id="2071872"/>
    <lineage>
        <taxon>Bacteria</taxon>
        <taxon>Pseudomonadati</taxon>
        <taxon>Pseudomonadota</taxon>
        <taxon>Alphaproteobacteria</taxon>
        <taxon>Hyphomicrobiales</taxon>
        <taxon>Devosiaceae</taxon>
        <taxon>Devosia</taxon>
    </lineage>
</organism>
<evidence type="ECO:0000256" key="2">
    <source>
        <dbReference type="SAM" id="MobiDB-lite"/>
    </source>
</evidence>
<feature type="compositionally biased region" description="Acidic residues" evidence="2">
    <location>
        <begin position="430"/>
        <end position="442"/>
    </location>
</feature>
<comment type="caution">
    <text evidence="4">The sequence shown here is derived from an EMBL/GenBank/DDBJ whole genome shotgun (WGS) entry which is preliminary data.</text>
</comment>
<sequence>MTVNDGTLAITDGGTVSNYRGYIGDADGGVDQVVVSGPGSAWTNTNHLYIGTVDNSSGVLRIEDGASVSNASGFIALNSGSTGTVTVSGAGSTWMNSSNIRVGEFGKGSLTVEDGANASTPFGIGLGTTEGAEGTATVTGAGSTLSTAQWLYLGNNGKATVTIAGRGEVSGANAVLGIFANSSGTLNIGAAAGDTATAAGVLNTPSVQFGDGAGTLVFNHTDTNYVFSTGLQSTGAGTHVVDHIAGTTLLTGESSGFSGNTTIHGGTLAVNGILGGAVNVQSGGRLGGSGTVGTTTIASGATIAPGNSIGKLTLGNYIGSGGTLQVEAVLGDDSSPADLLVVTGDTSGSTIVEVINLGGTGGQTVEGIKFVDVEGASHGAFTLSGHYIFEGEQAIVAGAYGYRLYQGSTSDPSDGDWYLRSALVAVDPGPDPDPDPEPDPEPDPPSSPAYRSMRPMPRRCRRSTTSGRCSSAGEPRMGGAAGRGRRPTVRTMGRAARRRHQPRA</sequence>
<evidence type="ECO:0000259" key="3">
    <source>
        <dbReference type="Pfam" id="PF18883"/>
    </source>
</evidence>
<keyword evidence="5" id="KW-1185">Reference proteome</keyword>
<dbReference type="InterPro" id="IPR011050">
    <property type="entry name" value="Pectin_lyase_fold/virulence"/>
</dbReference>
<name>A0ABQ5W6M6_9HYPH</name>
<accession>A0ABQ5W6M6</accession>
<dbReference type="Pfam" id="PF18883">
    <property type="entry name" value="AC_1"/>
    <property type="match status" value="1"/>
</dbReference>
<evidence type="ECO:0000313" key="4">
    <source>
        <dbReference type="EMBL" id="GLQ55436.1"/>
    </source>
</evidence>
<dbReference type="CDD" id="cd01344">
    <property type="entry name" value="PL2_Passenger_AT"/>
    <property type="match status" value="1"/>
</dbReference>
<reference evidence="5" key="1">
    <citation type="journal article" date="2019" name="Int. J. Syst. Evol. Microbiol.">
        <title>The Global Catalogue of Microorganisms (GCM) 10K type strain sequencing project: providing services to taxonomists for standard genome sequencing and annotation.</title>
        <authorList>
            <consortium name="The Broad Institute Genomics Platform"/>
            <consortium name="The Broad Institute Genome Sequencing Center for Infectious Disease"/>
            <person name="Wu L."/>
            <person name="Ma J."/>
        </authorList>
    </citation>
    <scope>NUCLEOTIDE SEQUENCE [LARGE SCALE GENOMIC DNA]</scope>
    <source>
        <strain evidence="5">NBRC 112416</strain>
    </source>
</reference>
<protein>
    <recommendedName>
        <fullName evidence="3">Autochaperone domain-containing protein</fullName>
    </recommendedName>
</protein>
<dbReference type="InterPro" id="IPR013425">
    <property type="entry name" value="Autotrns_rpt"/>
</dbReference>
<feature type="compositionally biased region" description="Basic residues" evidence="2">
    <location>
        <begin position="495"/>
        <end position="504"/>
    </location>
</feature>
<feature type="domain" description="Autochaperone" evidence="3">
    <location>
        <begin position="307"/>
        <end position="404"/>
    </location>
</feature>
<evidence type="ECO:0000256" key="1">
    <source>
        <dbReference type="ARBA" id="ARBA00022729"/>
    </source>
</evidence>
<gene>
    <name evidence="4" type="ORF">GCM10010862_26950</name>
</gene>
<proteinExistence type="predicted"/>